<dbReference type="PROSITE" id="PS51729">
    <property type="entry name" value="GNAT_YJDJ"/>
    <property type="match status" value="1"/>
</dbReference>
<organism evidence="3 4">
    <name type="scientific">Herbiconiux oxytropis</name>
    <dbReference type="NCBI Taxonomy" id="2970915"/>
    <lineage>
        <taxon>Bacteria</taxon>
        <taxon>Bacillati</taxon>
        <taxon>Actinomycetota</taxon>
        <taxon>Actinomycetes</taxon>
        <taxon>Micrococcales</taxon>
        <taxon>Microbacteriaceae</taxon>
        <taxon>Herbiconiux</taxon>
    </lineage>
</organism>
<evidence type="ECO:0000259" key="1">
    <source>
        <dbReference type="PROSITE" id="PS51186"/>
    </source>
</evidence>
<comment type="caution">
    <text evidence="3">The sequence shown here is derived from an EMBL/GenBank/DDBJ whole genome shotgun (WGS) entry which is preliminary data.</text>
</comment>
<dbReference type="PROSITE" id="PS51186">
    <property type="entry name" value="GNAT"/>
    <property type="match status" value="1"/>
</dbReference>
<dbReference type="InterPro" id="IPR031165">
    <property type="entry name" value="GNAT_YJDJ"/>
</dbReference>
<proteinExistence type="predicted"/>
<dbReference type="InterPro" id="IPR016181">
    <property type="entry name" value="Acyl_CoA_acyltransferase"/>
</dbReference>
<name>A0AA41XDZ3_9MICO</name>
<dbReference type="InterPro" id="IPR045057">
    <property type="entry name" value="Gcn5-rel_NAT"/>
</dbReference>
<dbReference type="AlphaFoldDB" id="A0AA41XDZ3"/>
<dbReference type="InterPro" id="IPR000182">
    <property type="entry name" value="GNAT_dom"/>
</dbReference>
<dbReference type="PANTHER" id="PTHR31435:SF10">
    <property type="entry name" value="BSR4717 PROTEIN"/>
    <property type="match status" value="1"/>
</dbReference>
<feature type="domain" description="N-acetyltransferase" evidence="1">
    <location>
        <begin position="1"/>
        <end position="99"/>
    </location>
</feature>
<dbReference type="CDD" id="cd04301">
    <property type="entry name" value="NAT_SF"/>
    <property type="match status" value="1"/>
</dbReference>
<sequence length="99" mass="10537">MSDNDDTTVTHVPAEERYVLTVGGEPVGFAAYTDSDGARVFTHTEIDPAQGGKGYGSVLVAGALEQVRAEGGLRVVPECPFVAKYVEKHHEFDDLIAAS</sequence>
<dbReference type="RefSeq" id="WP_259528604.1">
    <property type="nucleotide sequence ID" value="NZ_JANLCK010000005.1"/>
</dbReference>
<gene>
    <name evidence="3" type="ORF">N1028_11050</name>
</gene>
<reference evidence="3" key="1">
    <citation type="submission" date="2022-08" db="EMBL/GenBank/DDBJ databases">
        <authorList>
            <person name="Deng Y."/>
            <person name="Han X.-F."/>
            <person name="Zhang Y.-Q."/>
        </authorList>
    </citation>
    <scope>NUCLEOTIDE SEQUENCE</scope>
    <source>
        <strain evidence="3">CPCC 203407</strain>
    </source>
</reference>
<accession>A0AA41XDZ3</accession>
<dbReference type="EMBL" id="JANLCK010000005">
    <property type="protein sequence ID" value="MCS5726429.1"/>
    <property type="molecule type" value="Genomic_DNA"/>
</dbReference>
<dbReference type="PANTHER" id="PTHR31435">
    <property type="entry name" value="PROTEIN NATD1"/>
    <property type="match status" value="1"/>
</dbReference>
<evidence type="ECO:0000259" key="2">
    <source>
        <dbReference type="PROSITE" id="PS51729"/>
    </source>
</evidence>
<protein>
    <submittedName>
        <fullName evidence="3">N-acetyltransferase</fullName>
    </submittedName>
</protein>
<dbReference type="GO" id="GO:0016747">
    <property type="term" value="F:acyltransferase activity, transferring groups other than amino-acyl groups"/>
    <property type="evidence" value="ECO:0007669"/>
    <property type="project" value="InterPro"/>
</dbReference>
<evidence type="ECO:0000313" key="3">
    <source>
        <dbReference type="EMBL" id="MCS5726429.1"/>
    </source>
</evidence>
<dbReference type="Proteomes" id="UP001165587">
    <property type="component" value="Unassembled WGS sequence"/>
</dbReference>
<evidence type="ECO:0000313" key="4">
    <source>
        <dbReference type="Proteomes" id="UP001165587"/>
    </source>
</evidence>
<feature type="domain" description="N-acetyltransferase" evidence="2">
    <location>
        <begin position="10"/>
        <end position="97"/>
    </location>
</feature>
<dbReference type="Gene3D" id="3.40.630.30">
    <property type="match status" value="1"/>
</dbReference>
<keyword evidence="4" id="KW-1185">Reference proteome</keyword>
<dbReference type="SUPFAM" id="SSF55729">
    <property type="entry name" value="Acyl-CoA N-acyltransferases (Nat)"/>
    <property type="match status" value="1"/>
</dbReference>
<dbReference type="Pfam" id="PF14542">
    <property type="entry name" value="Acetyltransf_CG"/>
    <property type="match status" value="1"/>
</dbReference>